<evidence type="ECO:0000313" key="2">
    <source>
        <dbReference type="Proteomes" id="UP001160483"/>
    </source>
</evidence>
<reference evidence="1" key="1">
    <citation type="submission" date="2021-11" db="EMBL/GenBank/DDBJ databases">
        <authorList>
            <person name="Islam A."/>
            <person name="Islam S."/>
            <person name="Flora M.S."/>
            <person name="Rahman M."/>
            <person name="Ziaur R.M."/>
            <person name="Epstein J.H."/>
            <person name="Hassan M."/>
            <person name="Klassen M."/>
            <person name="Woodard K."/>
            <person name="Webb A."/>
            <person name="Webby R.J."/>
            <person name="El Zowalaty M.E."/>
        </authorList>
    </citation>
    <scope>NUCLEOTIDE SEQUENCE</scope>
    <source>
        <strain evidence="1">Pbs3</strain>
    </source>
</reference>
<dbReference type="Proteomes" id="UP001160483">
    <property type="component" value="Unassembled WGS sequence"/>
</dbReference>
<dbReference type="EMBL" id="CAKKTJ010000336">
    <property type="protein sequence ID" value="CAH0482979.1"/>
    <property type="molecule type" value="Genomic_DNA"/>
</dbReference>
<evidence type="ECO:0000313" key="1">
    <source>
        <dbReference type="EMBL" id="CAH0482979.1"/>
    </source>
</evidence>
<proteinExistence type="predicted"/>
<gene>
    <name evidence="1" type="ORF">PBS003_LOCUS9556</name>
</gene>
<organism evidence="1 2">
    <name type="scientific">Peronospora belbahrii</name>
    <dbReference type="NCBI Taxonomy" id="622444"/>
    <lineage>
        <taxon>Eukaryota</taxon>
        <taxon>Sar</taxon>
        <taxon>Stramenopiles</taxon>
        <taxon>Oomycota</taxon>
        <taxon>Peronosporomycetes</taxon>
        <taxon>Peronosporales</taxon>
        <taxon>Peronosporaceae</taxon>
        <taxon>Peronospora</taxon>
    </lineage>
</organism>
<accession>A0AAU9LEQ9</accession>
<sequence length="110" mass="12514">MQMEEDPSSRFVDFTNATDLEQYISDTEQALIGWHLDNKGHASLETLNGISAKRLRPQKRRQAAALDAAVWAKKLQHQLPGTKMRNGYTLTLFVARHHDTRQNEEPNASV</sequence>
<protein>
    <submittedName>
        <fullName evidence="1">Uncharacterized protein</fullName>
    </submittedName>
</protein>
<comment type="caution">
    <text evidence="1">The sequence shown here is derived from an EMBL/GenBank/DDBJ whole genome shotgun (WGS) entry which is preliminary data.</text>
</comment>
<dbReference type="AlphaFoldDB" id="A0AAU9LEQ9"/>
<name>A0AAU9LEQ9_9STRA</name>